<dbReference type="EMBL" id="JBHMAG010000007">
    <property type="protein sequence ID" value="MFB9751509.1"/>
    <property type="molecule type" value="Genomic_DNA"/>
</dbReference>
<comment type="caution">
    <text evidence="4">The sequence shown here is derived from an EMBL/GenBank/DDBJ whole genome shotgun (WGS) entry which is preliminary data.</text>
</comment>
<dbReference type="PANTHER" id="PTHR42709">
    <property type="entry name" value="ALKALINE PHOSPHATASE LIKE PROTEIN"/>
    <property type="match status" value="1"/>
</dbReference>
<keyword evidence="2" id="KW-1133">Transmembrane helix</keyword>
<evidence type="ECO:0000313" key="5">
    <source>
        <dbReference type="Proteomes" id="UP001589619"/>
    </source>
</evidence>
<feature type="transmembrane region" description="Helical" evidence="2">
    <location>
        <begin position="132"/>
        <end position="151"/>
    </location>
</feature>
<feature type="transmembrane region" description="Helical" evidence="2">
    <location>
        <begin position="12"/>
        <end position="29"/>
    </location>
</feature>
<protein>
    <submittedName>
        <fullName evidence="4">DedA family protein</fullName>
    </submittedName>
</protein>
<sequence>MEWMNVLFEQYGYVLLFFGLFAESLALPFPGELAMAISGNMAYLGNSNIWLDMLFSFSGAVIGTMLTYWLGRRLGAPFFAKYGKYIFLKRERLDKLSSWFGKYGTKIILVSYFVPGLRHFTGYVSGIMNIRLGTFMLYNTASAVIWVAFYVSVGRLFGPQLEQLLHLASAYSWRAAALLIAGFALMLYIKKLRVKLQRKRVDERGFSES</sequence>
<gene>
    <name evidence="4" type="ORF">ACFFNY_08000</name>
</gene>
<comment type="similarity">
    <text evidence="1">Belongs to the DedA family.</text>
</comment>
<dbReference type="RefSeq" id="WP_344912091.1">
    <property type="nucleotide sequence ID" value="NZ_BAAAYO010000010.1"/>
</dbReference>
<keyword evidence="2" id="KW-0472">Membrane</keyword>
<evidence type="ECO:0000256" key="1">
    <source>
        <dbReference type="ARBA" id="ARBA00010792"/>
    </source>
</evidence>
<keyword evidence="2" id="KW-0812">Transmembrane</keyword>
<evidence type="ECO:0000256" key="2">
    <source>
        <dbReference type="SAM" id="Phobius"/>
    </source>
</evidence>
<dbReference type="PANTHER" id="PTHR42709:SF9">
    <property type="entry name" value="ALKALINE PHOSPHATASE LIKE PROTEIN"/>
    <property type="match status" value="1"/>
</dbReference>
<feature type="transmembrane region" description="Helical" evidence="2">
    <location>
        <begin position="171"/>
        <end position="189"/>
    </location>
</feature>
<feature type="transmembrane region" description="Helical" evidence="2">
    <location>
        <begin position="49"/>
        <end position="71"/>
    </location>
</feature>
<dbReference type="Pfam" id="PF09335">
    <property type="entry name" value="VTT_dom"/>
    <property type="match status" value="1"/>
</dbReference>
<evidence type="ECO:0000259" key="3">
    <source>
        <dbReference type="Pfam" id="PF09335"/>
    </source>
</evidence>
<keyword evidence="5" id="KW-1185">Reference proteome</keyword>
<dbReference type="InterPro" id="IPR051311">
    <property type="entry name" value="DedA_domain"/>
</dbReference>
<proteinExistence type="inferred from homology"/>
<organism evidence="4 5">
    <name type="scientific">Paenibacillus hodogayensis</name>
    <dbReference type="NCBI Taxonomy" id="279208"/>
    <lineage>
        <taxon>Bacteria</taxon>
        <taxon>Bacillati</taxon>
        <taxon>Bacillota</taxon>
        <taxon>Bacilli</taxon>
        <taxon>Bacillales</taxon>
        <taxon>Paenibacillaceae</taxon>
        <taxon>Paenibacillus</taxon>
    </lineage>
</organism>
<accession>A0ABV5VT77</accession>
<dbReference type="InterPro" id="IPR032816">
    <property type="entry name" value="VTT_dom"/>
</dbReference>
<evidence type="ECO:0000313" key="4">
    <source>
        <dbReference type="EMBL" id="MFB9751509.1"/>
    </source>
</evidence>
<dbReference type="Proteomes" id="UP001589619">
    <property type="component" value="Unassembled WGS sequence"/>
</dbReference>
<feature type="domain" description="VTT" evidence="3">
    <location>
        <begin position="29"/>
        <end position="155"/>
    </location>
</feature>
<name>A0ABV5VT77_9BACL</name>
<reference evidence="4 5" key="1">
    <citation type="submission" date="2024-09" db="EMBL/GenBank/DDBJ databases">
        <authorList>
            <person name="Sun Q."/>
            <person name="Mori K."/>
        </authorList>
    </citation>
    <scope>NUCLEOTIDE SEQUENCE [LARGE SCALE GENOMIC DNA]</scope>
    <source>
        <strain evidence="4 5">JCM 12520</strain>
    </source>
</reference>